<dbReference type="EMBL" id="JAMJEV010000007">
    <property type="protein sequence ID" value="MDO0823258.1"/>
    <property type="molecule type" value="Genomic_DNA"/>
</dbReference>
<protein>
    <submittedName>
        <fullName evidence="1">Small acid-soluble spore protein Tlp</fullName>
    </submittedName>
</protein>
<accession>A0ABT8QPI8</accession>
<dbReference type="Pfam" id="PF19824">
    <property type="entry name" value="Tlp"/>
    <property type="match status" value="1"/>
</dbReference>
<name>A0ABT8QPI8_9FIRM</name>
<keyword evidence="2" id="KW-1185">Reference proteome</keyword>
<dbReference type="InterPro" id="IPR017524">
    <property type="entry name" value="SASP_thioredoxin-like"/>
</dbReference>
<organism evidence="1 2">
    <name type="scientific">Desulfosporosinus nitroreducens</name>
    <dbReference type="NCBI Taxonomy" id="2018668"/>
    <lineage>
        <taxon>Bacteria</taxon>
        <taxon>Bacillati</taxon>
        <taxon>Bacillota</taxon>
        <taxon>Clostridia</taxon>
        <taxon>Eubacteriales</taxon>
        <taxon>Desulfitobacteriaceae</taxon>
        <taxon>Desulfosporosinus</taxon>
    </lineage>
</organism>
<evidence type="ECO:0000313" key="2">
    <source>
        <dbReference type="Proteomes" id="UP001176021"/>
    </source>
</evidence>
<dbReference type="Proteomes" id="UP001176021">
    <property type="component" value="Unassembled WGS sequence"/>
</dbReference>
<gene>
    <name evidence="1" type="ORF">M8H41_10385</name>
</gene>
<evidence type="ECO:0000313" key="1">
    <source>
        <dbReference type="EMBL" id="MDO0823258.1"/>
    </source>
</evidence>
<comment type="caution">
    <text evidence="1">The sequence shown here is derived from an EMBL/GenBank/DDBJ whole genome shotgun (WGS) entry which is preliminary data.</text>
</comment>
<proteinExistence type="predicted"/>
<reference evidence="1" key="1">
    <citation type="submission" date="2022-05" db="EMBL/GenBank/DDBJ databases">
        <title>Expanded diversity of anoxic marine methylotrophy in a Black Sea sulfate reducing microorganism.</title>
        <authorList>
            <person name="Fischer P.Q."/>
            <person name="Stams A.J.M."/>
            <person name="Villanueva L."/>
            <person name="Sousa D.Z."/>
        </authorList>
    </citation>
    <scope>NUCLEOTIDE SEQUENCE</scope>
    <source>
        <strain evidence="1">P130</strain>
    </source>
</reference>
<dbReference type="RefSeq" id="WP_252469438.1">
    <property type="nucleotide sequence ID" value="NZ_JAMHFY010000010.1"/>
</dbReference>
<sequence>MSKTDNRVDYEAHLQEHIDHTASNLNEAEDYLNEHKGEITAGKKHVIEAKNDRRKESIEGFIAGKNS</sequence>